<dbReference type="FunFam" id="1.10.8.430:FF:000002">
    <property type="entry name" value="Disease resistance protein (TIR-NBS-LRR class)"/>
    <property type="match status" value="1"/>
</dbReference>
<organism evidence="10 11">
    <name type="scientific">Arabidopsis thaliana</name>
    <name type="common">Mouse-ear cress</name>
    <dbReference type="NCBI Taxonomy" id="3702"/>
    <lineage>
        <taxon>Eukaryota</taxon>
        <taxon>Viridiplantae</taxon>
        <taxon>Streptophyta</taxon>
        <taxon>Embryophyta</taxon>
        <taxon>Tracheophyta</taxon>
        <taxon>Spermatophyta</taxon>
        <taxon>Magnoliopsida</taxon>
        <taxon>eudicotyledons</taxon>
        <taxon>Gunneridae</taxon>
        <taxon>Pentapetalae</taxon>
        <taxon>rosids</taxon>
        <taxon>malvids</taxon>
        <taxon>Brassicales</taxon>
        <taxon>Brassicaceae</taxon>
        <taxon>Camelineae</taxon>
        <taxon>Arabidopsis</taxon>
    </lineage>
</organism>
<dbReference type="FunFam" id="3.40.50.300:FF:001002">
    <property type="entry name" value="Disease resistance protein (TIR-NBS-LRR class)"/>
    <property type="match status" value="1"/>
</dbReference>
<keyword evidence="6" id="KW-0520">NAD</keyword>
<evidence type="ECO:0000256" key="5">
    <source>
        <dbReference type="ARBA" id="ARBA00022821"/>
    </source>
</evidence>
<dbReference type="PANTHER" id="PTHR11017">
    <property type="entry name" value="LEUCINE-RICH REPEAT-CONTAINING PROTEIN"/>
    <property type="match status" value="1"/>
</dbReference>
<dbReference type="InterPro" id="IPR036390">
    <property type="entry name" value="WH_DNA-bd_sf"/>
</dbReference>
<dbReference type="EC" id="3.2.2.6" evidence="1"/>
<dbReference type="InterPro" id="IPR011713">
    <property type="entry name" value="Leu-rich_rpt_3"/>
</dbReference>
<gene>
    <name evidence="10" type="ORF">C24_LOCUS5270</name>
</gene>
<evidence type="ECO:0000256" key="8">
    <source>
        <dbReference type="SAM" id="MobiDB-lite"/>
    </source>
</evidence>
<dbReference type="EMBL" id="CACSHJ010000087">
    <property type="protein sequence ID" value="CAA0313096.1"/>
    <property type="molecule type" value="Genomic_DNA"/>
</dbReference>
<keyword evidence="4" id="KW-0378">Hydrolase</keyword>
<dbReference type="Pfam" id="PF07725">
    <property type="entry name" value="LRR_3"/>
    <property type="match status" value="1"/>
</dbReference>
<proteinExistence type="predicted"/>
<dbReference type="Pfam" id="PF23282">
    <property type="entry name" value="WHD_ROQ1"/>
    <property type="match status" value="1"/>
</dbReference>
<feature type="region of interest" description="Disordered" evidence="8">
    <location>
        <begin position="976"/>
        <end position="1024"/>
    </location>
</feature>
<feature type="domain" description="TIR" evidence="9">
    <location>
        <begin position="12"/>
        <end position="176"/>
    </location>
</feature>
<keyword evidence="5" id="KW-0611">Plant defense</keyword>
<dbReference type="SUPFAM" id="SSF46785">
    <property type="entry name" value="Winged helix' DNA-binding domain"/>
    <property type="match status" value="1"/>
</dbReference>
<evidence type="ECO:0000256" key="6">
    <source>
        <dbReference type="ARBA" id="ARBA00023027"/>
    </source>
</evidence>
<dbReference type="ExpressionAtlas" id="A0A5S9WT82">
    <property type="expression patterns" value="baseline and differential"/>
</dbReference>
<evidence type="ECO:0000259" key="9">
    <source>
        <dbReference type="PROSITE" id="PS50104"/>
    </source>
</evidence>
<dbReference type="SUPFAM" id="SSF52200">
    <property type="entry name" value="Toll/Interleukin receptor TIR domain"/>
    <property type="match status" value="1"/>
</dbReference>
<keyword evidence="3" id="KW-0677">Repeat</keyword>
<dbReference type="Gene3D" id="3.40.50.10140">
    <property type="entry name" value="Toll/interleukin-1 receptor homology (TIR) domain"/>
    <property type="match status" value="1"/>
</dbReference>
<dbReference type="InterPro" id="IPR042197">
    <property type="entry name" value="Apaf_helical"/>
</dbReference>
<dbReference type="Gene3D" id="3.80.10.10">
    <property type="entry name" value="Ribonuclease Inhibitor"/>
    <property type="match status" value="2"/>
</dbReference>
<protein>
    <recommendedName>
        <fullName evidence="1">ADP-ribosyl cyclase/cyclic ADP-ribose hydrolase</fullName>
        <ecNumber evidence="1">3.2.2.6</ecNumber>
    </recommendedName>
</protein>
<comment type="catalytic activity">
    <reaction evidence="7">
        <text>NAD(+) + H2O = ADP-D-ribose + nicotinamide + H(+)</text>
        <dbReference type="Rhea" id="RHEA:16301"/>
        <dbReference type="ChEBI" id="CHEBI:15377"/>
        <dbReference type="ChEBI" id="CHEBI:15378"/>
        <dbReference type="ChEBI" id="CHEBI:17154"/>
        <dbReference type="ChEBI" id="CHEBI:57540"/>
        <dbReference type="ChEBI" id="CHEBI:57967"/>
        <dbReference type="EC" id="3.2.2.6"/>
    </reaction>
    <physiologicalReaction direction="left-to-right" evidence="7">
        <dbReference type="Rhea" id="RHEA:16302"/>
    </physiologicalReaction>
</comment>
<evidence type="ECO:0000256" key="7">
    <source>
        <dbReference type="ARBA" id="ARBA00047304"/>
    </source>
</evidence>
<evidence type="ECO:0000256" key="3">
    <source>
        <dbReference type="ARBA" id="ARBA00022737"/>
    </source>
</evidence>
<name>A0A5S9WT82_ARATH</name>
<dbReference type="Gene3D" id="1.10.8.430">
    <property type="entry name" value="Helical domain of apoptotic protease-activating factors"/>
    <property type="match status" value="1"/>
</dbReference>
<accession>A0A5S9WT82</accession>
<dbReference type="GO" id="GO:0006952">
    <property type="term" value="P:defense response"/>
    <property type="evidence" value="ECO:0007669"/>
    <property type="project" value="UniProtKB-KW"/>
</dbReference>
<dbReference type="PRINTS" id="PR00364">
    <property type="entry name" value="DISEASERSIST"/>
</dbReference>
<evidence type="ECO:0000256" key="4">
    <source>
        <dbReference type="ARBA" id="ARBA00022801"/>
    </source>
</evidence>
<dbReference type="SMART" id="SM00255">
    <property type="entry name" value="TIR"/>
    <property type="match status" value="1"/>
</dbReference>
<dbReference type="InterPro" id="IPR027417">
    <property type="entry name" value="P-loop_NTPase"/>
</dbReference>
<dbReference type="Proteomes" id="UP000434276">
    <property type="component" value="Unassembled WGS sequence"/>
</dbReference>
<reference evidence="10 11" key="1">
    <citation type="submission" date="2019-12" db="EMBL/GenBank/DDBJ databases">
        <authorList>
            <person name="Jiao W.-B."/>
            <person name="Schneeberger K."/>
        </authorList>
    </citation>
    <scope>NUCLEOTIDE SEQUENCE [LARGE SCALE GENOMIC DNA]</scope>
    <source>
        <strain evidence="11">cv. C24</strain>
    </source>
</reference>
<dbReference type="FunFam" id="3.80.10.10:FF:000386">
    <property type="entry name" value="Disease resistance protein RPS4"/>
    <property type="match status" value="1"/>
</dbReference>
<dbReference type="GO" id="GO:0061809">
    <property type="term" value="F:NAD+ nucleosidase activity, cyclic ADP-ribose generating"/>
    <property type="evidence" value="ECO:0007669"/>
    <property type="project" value="UniProtKB-EC"/>
</dbReference>
<dbReference type="PANTHER" id="PTHR11017:SF309">
    <property type="entry name" value="DISEASE RESISTANCE PROTEIN (TIR-NBS-LRR CLASS) FAMILY"/>
    <property type="match status" value="1"/>
</dbReference>
<dbReference type="GO" id="GO:0043531">
    <property type="term" value="F:ADP binding"/>
    <property type="evidence" value="ECO:0007669"/>
    <property type="project" value="InterPro"/>
</dbReference>
<evidence type="ECO:0000256" key="2">
    <source>
        <dbReference type="ARBA" id="ARBA00022614"/>
    </source>
</evidence>
<dbReference type="Gene3D" id="3.40.50.300">
    <property type="entry name" value="P-loop containing nucleotide triphosphate hydrolases"/>
    <property type="match status" value="1"/>
</dbReference>
<dbReference type="InterPro" id="IPR044974">
    <property type="entry name" value="Disease_R_plants"/>
</dbReference>
<dbReference type="GO" id="GO:0007165">
    <property type="term" value="P:signal transduction"/>
    <property type="evidence" value="ECO:0007669"/>
    <property type="project" value="InterPro"/>
</dbReference>
<dbReference type="InterPro" id="IPR002182">
    <property type="entry name" value="NB-ARC"/>
</dbReference>
<dbReference type="InterPro" id="IPR000157">
    <property type="entry name" value="TIR_dom"/>
</dbReference>
<dbReference type="InterPro" id="IPR058192">
    <property type="entry name" value="WHD_ROQ1-like"/>
</dbReference>
<dbReference type="InterPro" id="IPR035897">
    <property type="entry name" value="Toll_tir_struct_dom_sf"/>
</dbReference>
<keyword evidence="2" id="KW-0433">Leucine-rich repeat</keyword>
<dbReference type="InterPro" id="IPR032675">
    <property type="entry name" value="LRR_dom_sf"/>
</dbReference>
<dbReference type="AlphaFoldDB" id="A0A5S9WT82"/>
<evidence type="ECO:0000256" key="1">
    <source>
        <dbReference type="ARBA" id="ARBA00011982"/>
    </source>
</evidence>
<dbReference type="FunFam" id="3.40.50.10140:FF:000007">
    <property type="entry name" value="Disease resistance protein (TIR-NBS-LRR class)"/>
    <property type="match status" value="1"/>
</dbReference>
<dbReference type="Pfam" id="PF01582">
    <property type="entry name" value="TIR"/>
    <property type="match status" value="1"/>
</dbReference>
<dbReference type="PROSITE" id="PS50104">
    <property type="entry name" value="TIR"/>
    <property type="match status" value="1"/>
</dbReference>
<dbReference type="SUPFAM" id="SSF52058">
    <property type="entry name" value="L domain-like"/>
    <property type="match status" value="1"/>
</dbReference>
<dbReference type="SUPFAM" id="SSF52540">
    <property type="entry name" value="P-loop containing nucleoside triphosphate hydrolases"/>
    <property type="match status" value="1"/>
</dbReference>
<feature type="compositionally biased region" description="Acidic residues" evidence="8">
    <location>
        <begin position="988"/>
        <end position="1024"/>
    </location>
</feature>
<evidence type="ECO:0000313" key="10">
    <source>
        <dbReference type="EMBL" id="CAA0313096.1"/>
    </source>
</evidence>
<sequence>MSLLASSSSCNYKYNVFPSFHGPDVRKTLVSHMRKQFDFNGITMFDDQEIERSATIAPALTEAIKDSRISIVILSKKYASSSWCLDELVDILKCKEFNGQIVMTIFYGVEPAHVRKQIGEFGIAFGETCASRTDEERQKWSKALKEVGNIAGEDFLTWKNEAKMIEKIARDVSNKLNATPSRDFDGMVGLEAHLTEMESLLDLDCDGVKMVGIFGAAGIGKTTIAKALQSRFPKRFQLTCFVENLRGSYLSGLDELRLQEQFLSNVLNQDGIRINHSGVIAERLCKLRVLIILDDVNNIMQLMALAKANTWFGPGSRIVVTTENKEILQQHGINDTYQVGFPSDEEALEILCRYAFSQSYPHKGFKKLAVRVTKLCINLPLGLRVVGSSLRGKNKKEWEKVIRKVETNLDPDIEGVLRVGYDGLNEDEQSLFLHIAIFFNCKDGNLVEAMLDDDNLDIKHGLETLENKSLIYIFTDGEIGMHKLLQQFGRKVIRKEEPWKQRILIDAPNICDVLEHATGTRAVSGISFDISDIDELPISERAFKRMPNLRFLHVYRSRDGGKYGMHIPEEMEFPRRLRLLNWEAYPSKSLPPTFHPEYLIELNMPNSELVKLWGGAQPLTNLKWIDVSGSVHLEELPDLSDARKLKILRLNDCNSLVEIPSSFSNLHKLKELWVTGCINLEVIPANMNLASLKVVNMGGCLKLRDMPLISTNIRTLLLSGTAVEDVATSIRLWSRLQFLDIHGTCNLKEITHLPKSITTLILIGSDIERIPGCVKSLHRLKNLTLAGCRRLTPLPELPRSLQSLIADNCESLETVCSPFNTPNADLKFANCFKLGQEARRTIIQRWFRHGKTTLLPGSEVPEEFDHRGKGNVLTIRPNGNVFVVCLVISPLKGKTVQQTIQSSHPELWSIRILSKDERLPVEGFVLLGNNPHAFRKEHLFIFHTLFPYGLTSEIEYEFSSKFHEFDIIDCGAKSWTDESIEGSNESGSDQESEEESTDGSDESGSDQESEDDSTEGSDESGSDS</sequence>
<evidence type="ECO:0000313" key="11">
    <source>
        <dbReference type="Proteomes" id="UP000434276"/>
    </source>
</evidence>
<dbReference type="OrthoDB" id="1936883at2759"/>
<dbReference type="Pfam" id="PF00931">
    <property type="entry name" value="NB-ARC"/>
    <property type="match status" value="1"/>
</dbReference>